<proteinExistence type="predicted"/>
<dbReference type="OrthoDB" id="2418614at2"/>
<organism evidence="1 2">
    <name type="scientific">Macrococcoides bohemicum</name>
    <dbReference type="NCBI Taxonomy" id="1903056"/>
    <lineage>
        <taxon>Bacteria</taxon>
        <taxon>Bacillati</taxon>
        <taxon>Bacillota</taxon>
        <taxon>Bacilli</taxon>
        <taxon>Bacillales</taxon>
        <taxon>Staphylococcaceae</taxon>
        <taxon>Macrococcoides</taxon>
    </lineage>
</organism>
<dbReference type="AlphaFoldDB" id="A0A328A6G6"/>
<name>A0A328A6G6_9STAP</name>
<protein>
    <submittedName>
        <fullName evidence="1">Uncharacterized protein</fullName>
    </submittedName>
</protein>
<reference evidence="1 2" key="1">
    <citation type="journal article" date="2018" name="Front. Microbiol.">
        <title>Description and Comparative Genomics of Macrococcus caseolyticus subsp. hominis subsp. nov., Macrococcus goetzii sp. nov., Macrococcus epidermidis sp. nov., and Macrococcus bohemicus sp. nov., Novel Macrococci From Human Clinical Material With Virulence Potential and Suspected Uptake of Foreign DNA by Natural Transformation.</title>
        <authorList>
            <person name="Maslanova I."/>
            <person name="Wertheimer Z."/>
            <person name="Sedlacek I."/>
            <person name="Svec P."/>
            <person name="Indrakova A."/>
            <person name="Kovarovic V."/>
            <person name="Schumann P."/>
            <person name="Sproer C."/>
            <person name="Kralova S."/>
            <person name="Sedo O."/>
            <person name="Kristofova L."/>
            <person name="Vrbovska V."/>
            <person name="Fuzik T."/>
            <person name="Petras P."/>
            <person name="Zdrahal Z."/>
            <person name="Ruzickova V."/>
            <person name="Doskar J."/>
            <person name="Pantucek R."/>
        </authorList>
    </citation>
    <scope>NUCLEOTIDE SEQUENCE [LARGE SCALE GENOMIC DNA]</scope>
    <source>
        <strain evidence="1 2">03/115</strain>
    </source>
</reference>
<comment type="caution">
    <text evidence="1">The sequence shown here is derived from an EMBL/GenBank/DDBJ whole genome shotgun (WGS) entry which is preliminary data.</text>
</comment>
<accession>A0A328A6G6</accession>
<evidence type="ECO:0000313" key="2">
    <source>
        <dbReference type="Proteomes" id="UP000249579"/>
    </source>
</evidence>
<dbReference type="EMBL" id="PZJG01000001">
    <property type="protein sequence ID" value="RAK49997.1"/>
    <property type="molecule type" value="Genomic_DNA"/>
</dbReference>
<dbReference type="RefSeq" id="WP_096076057.1">
    <property type="nucleotide sequence ID" value="NZ_CP183824.1"/>
</dbReference>
<gene>
    <name evidence="1" type="ORF">BHX94_00605</name>
</gene>
<evidence type="ECO:0000313" key="1">
    <source>
        <dbReference type="EMBL" id="RAK49997.1"/>
    </source>
</evidence>
<dbReference type="Proteomes" id="UP000249579">
    <property type="component" value="Unassembled WGS sequence"/>
</dbReference>
<sequence length="80" mass="9169">MRTRADVLAELVEVQMKKPNSWSSSMARTGRISQLKSELNELDAAHSTFESKPEEPTINNENRKIEFVINGYKVTVEPQY</sequence>